<keyword evidence="1" id="KW-0175">Coiled coil</keyword>
<protein>
    <submittedName>
        <fullName evidence="3">Uncharacterized protein</fullName>
    </submittedName>
</protein>
<evidence type="ECO:0000313" key="4">
    <source>
        <dbReference type="Proteomes" id="UP000001449"/>
    </source>
</evidence>
<feature type="compositionally biased region" description="Low complexity" evidence="2">
    <location>
        <begin position="39"/>
        <end position="71"/>
    </location>
</feature>
<feature type="coiled-coil region" evidence="1">
    <location>
        <begin position="312"/>
        <end position="360"/>
    </location>
</feature>
<dbReference type="Proteomes" id="UP000001449">
    <property type="component" value="Chromosome 12"/>
</dbReference>
<feature type="region of interest" description="Disordered" evidence="2">
    <location>
        <begin position="34"/>
        <end position="126"/>
    </location>
</feature>
<name>B8CAL8_THAPS</name>
<dbReference type="PaxDb" id="35128-Thaps9189"/>
<gene>
    <name evidence="3" type="ORF">THAPSDRAFT_9189</name>
</gene>
<dbReference type="AlphaFoldDB" id="B8CAL8"/>
<organism evidence="3 4">
    <name type="scientific">Thalassiosira pseudonana</name>
    <name type="common">Marine diatom</name>
    <name type="synonym">Cyclotella nana</name>
    <dbReference type="NCBI Taxonomy" id="35128"/>
    <lineage>
        <taxon>Eukaryota</taxon>
        <taxon>Sar</taxon>
        <taxon>Stramenopiles</taxon>
        <taxon>Ochrophyta</taxon>
        <taxon>Bacillariophyta</taxon>
        <taxon>Coscinodiscophyceae</taxon>
        <taxon>Thalassiosirophycidae</taxon>
        <taxon>Thalassiosirales</taxon>
        <taxon>Thalassiosiraceae</taxon>
        <taxon>Thalassiosira</taxon>
    </lineage>
</organism>
<reference evidence="3 4" key="1">
    <citation type="journal article" date="2004" name="Science">
        <title>The genome of the diatom Thalassiosira pseudonana: ecology, evolution, and metabolism.</title>
        <authorList>
            <person name="Armbrust E.V."/>
            <person name="Berges J.A."/>
            <person name="Bowler C."/>
            <person name="Green B.R."/>
            <person name="Martinez D."/>
            <person name="Putnam N.H."/>
            <person name="Zhou S."/>
            <person name="Allen A.E."/>
            <person name="Apt K.E."/>
            <person name="Bechner M."/>
            <person name="Brzezinski M.A."/>
            <person name="Chaal B.K."/>
            <person name="Chiovitti A."/>
            <person name="Davis A.K."/>
            <person name="Demarest M.S."/>
            <person name="Detter J.C."/>
            <person name="Glavina T."/>
            <person name="Goodstein D."/>
            <person name="Hadi M.Z."/>
            <person name="Hellsten U."/>
            <person name="Hildebrand M."/>
            <person name="Jenkins B.D."/>
            <person name="Jurka J."/>
            <person name="Kapitonov V.V."/>
            <person name="Kroger N."/>
            <person name="Lau W.W."/>
            <person name="Lane T.W."/>
            <person name="Larimer F.W."/>
            <person name="Lippmeier J.C."/>
            <person name="Lucas S."/>
            <person name="Medina M."/>
            <person name="Montsant A."/>
            <person name="Obornik M."/>
            <person name="Parker M.S."/>
            <person name="Palenik B."/>
            <person name="Pazour G.J."/>
            <person name="Richardson P.M."/>
            <person name="Rynearson T.A."/>
            <person name="Saito M.A."/>
            <person name="Schwartz D.C."/>
            <person name="Thamatrakoln K."/>
            <person name="Valentin K."/>
            <person name="Vardi A."/>
            <person name="Wilkerson F.P."/>
            <person name="Rokhsar D.S."/>
        </authorList>
    </citation>
    <scope>NUCLEOTIDE SEQUENCE [LARGE SCALE GENOMIC DNA]</scope>
    <source>
        <strain evidence="3 4">CCMP1335</strain>
    </source>
</reference>
<dbReference type="HOGENOM" id="CLU_680629_0_0_1"/>
<dbReference type="GeneID" id="7447997"/>
<accession>B8CAL8</accession>
<dbReference type="KEGG" id="tps:THAPSDRAFT_9189"/>
<keyword evidence="4" id="KW-1185">Reference proteome</keyword>
<dbReference type="InParanoid" id="B8CAL8"/>
<evidence type="ECO:0000256" key="2">
    <source>
        <dbReference type="SAM" id="MobiDB-lite"/>
    </source>
</evidence>
<evidence type="ECO:0000313" key="3">
    <source>
        <dbReference type="EMBL" id="EED89703.1"/>
    </source>
</evidence>
<dbReference type="RefSeq" id="XP_002293242.1">
    <property type="nucleotide sequence ID" value="XM_002293206.1"/>
</dbReference>
<sequence>MLTIYLLSTASRSIDNAATSLDLIQPQCTMDPTFTSWLDGDGADPMPMGDEMGDGDVPAASSNAASAAAPPTQRDSNSAPAAKRKHPDNEDEATATAATSAVDTDTATADHLSTHHQQQPPKPKRIRKKTLYSQMQYCHCKNSELCKNIQKRLLEISPTSPYTGHVQICHETQRRKSTTETNTNTRFLKKQFIMKRMEECIGIDREKEAKKYYVAKHHWRPGVHAYVNSLEGDRNHLIKLYSFSCREEWERVVGASNANDKDVWWGDKNDSSINVLLAPTNPPEEWEDLVALLERENEVKANRPPQEWDAEVKANQSTIKSLTSENNSLREKHEMLEYEVNRLRDENASLKSQKMELAAQKIEVVAENRSLQSQLMISHNLRHEMEVELEKLRGDNKKGEGGVGA</sequence>
<proteinExistence type="predicted"/>
<dbReference type="EMBL" id="CM000647">
    <property type="protein sequence ID" value="EED89703.1"/>
    <property type="molecule type" value="Genomic_DNA"/>
</dbReference>
<reference evidence="3 4" key="2">
    <citation type="journal article" date="2008" name="Nature">
        <title>The Phaeodactylum genome reveals the evolutionary history of diatom genomes.</title>
        <authorList>
            <person name="Bowler C."/>
            <person name="Allen A.E."/>
            <person name="Badger J.H."/>
            <person name="Grimwood J."/>
            <person name="Jabbari K."/>
            <person name="Kuo A."/>
            <person name="Maheswari U."/>
            <person name="Martens C."/>
            <person name="Maumus F."/>
            <person name="Otillar R.P."/>
            <person name="Rayko E."/>
            <person name="Salamov A."/>
            <person name="Vandepoele K."/>
            <person name="Beszteri B."/>
            <person name="Gruber A."/>
            <person name="Heijde M."/>
            <person name="Katinka M."/>
            <person name="Mock T."/>
            <person name="Valentin K."/>
            <person name="Verret F."/>
            <person name="Berges J.A."/>
            <person name="Brownlee C."/>
            <person name="Cadoret J.P."/>
            <person name="Chiovitti A."/>
            <person name="Choi C.J."/>
            <person name="Coesel S."/>
            <person name="De Martino A."/>
            <person name="Detter J.C."/>
            <person name="Durkin C."/>
            <person name="Falciatore A."/>
            <person name="Fournet J."/>
            <person name="Haruta M."/>
            <person name="Huysman M.J."/>
            <person name="Jenkins B.D."/>
            <person name="Jiroutova K."/>
            <person name="Jorgensen R.E."/>
            <person name="Joubert Y."/>
            <person name="Kaplan A."/>
            <person name="Kroger N."/>
            <person name="Kroth P.G."/>
            <person name="La Roche J."/>
            <person name="Lindquist E."/>
            <person name="Lommer M."/>
            <person name="Martin-Jezequel V."/>
            <person name="Lopez P.J."/>
            <person name="Lucas S."/>
            <person name="Mangogna M."/>
            <person name="McGinnis K."/>
            <person name="Medlin L.K."/>
            <person name="Montsant A."/>
            <person name="Oudot-Le Secq M.P."/>
            <person name="Napoli C."/>
            <person name="Obornik M."/>
            <person name="Parker M.S."/>
            <person name="Petit J.L."/>
            <person name="Porcel B.M."/>
            <person name="Poulsen N."/>
            <person name="Robison M."/>
            <person name="Rychlewski L."/>
            <person name="Rynearson T.A."/>
            <person name="Schmutz J."/>
            <person name="Shapiro H."/>
            <person name="Siaut M."/>
            <person name="Stanley M."/>
            <person name="Sussman M.R."/>
            <person name="Taylor A.R."/>
            <person name="Vardi A."/>
            <person name="von Dassow P."/>
            <person name="Vyverman W."/>
            <person name="Willis A."/>
            <person name="Wyrwicz L.S."/>
            <person name="Rokhsar D.S."/>
            <person name="Weissenbach J."/>
            <person name="Armbrust E.V."/>
            <person name="Green B.R."/>
            <person name="Van de Peer Y."/>
            <person name="Grigoriev I.V."/>
        </authorList>
    </citation>
    <scope>NUCLEOTIDE SEQUENCE [LARGE SCALE GENOMIC DNA]</scope>
    <source>
        <strain evidence="3 4">CCMP1335</strain>
    </source>
</reference>
<feature type="compositionally biased region" description="Low complexity" evidence="2">
    <location>
        <begin position="94"/>
        <end position="110"/>
    </location>
</feature>
<evidence type="ECO:0000256" key="1">
    <source>
        <dbReference type="SAM" id="Coils"/>
    </source>
</evidence>